<dbReference type="EMBL" id="MZGX01000003">
    <property type="protein sequence ID" value="OPX45639.1"/>
    <property type="molecule type" value="Genomic_DNA"/>
</dbReference>
<dbReference type="Proteomes" id="UP000191554">
    <property type="component" value="Unassembled WGS sequence"/>
</dbReference>
<keyword evidence="1" id="KW-1133">Transmembrane helix</keyword>
<gene>
    <name evidence="2" type="ORF">CLHUN_05760</name>
</gene>
<evidence type="ECO:0000313" key="3">
    <source>
        <dbReference type="Proteomes" id="UP000191554"/>
    </source>
</evidence>
<dbReference type="STRING" id="48256.CLHUN_05760"/>
<dbReference type="RefSeq" id="WP_165755641.1">
    <property type="nucleotide sequence ID" value="NZ_MZGX01000003.1"/>
</dbReference>
<keyword evidence="1" id="KW-0812">Transmembrane</keyword>
<sequence>MKKIILSLAMFAISMALLITVIIPLAEHGKENGQKVETQMDTIDTKINSLSTAIAR</sequence>
<feature type="transmembrane region" description="Helical" evidence="1">
    <location>
        <begin position="6"/>
        <end position="26"/>
    </location>
</feature>
<name>A0A1V4SP26_RUMHU</name>
<keyword evidence="1" id="KW-0472">Membrane</keyword>
<evidence type="ECO:0000313" key="2">
    <source>
        <dbReference type="EMBL" id="OPX45639.1"/>
    </source>
</evidence>
<dbReference type="AlphaFoldDB" id="A0A1V4SP26"/>
<proteinExistence type="predicted"/>
<reference evidence="2 3" key="1">
    <citation type="submission" date="2017-03" db="EMBL/GenBank/DDBJ databases">
        <title>Genome sequence of Clostridium hungatei DSM 14427.</title>
        <authorList>
            <person name="Poehlein A."/>
            <person name="Daniel R."/>
        </authorList>
    </citation>
    <scope>NUCLEOTIDE SEQUENCE [LARGE SCALE GENOMIC DNA]</scope>
    <source>
        <strain evidence="2 3">DSM 14427</strain>
    </source>
</reference>
<keyword evidence="3" id="KW-1185">Reference proteome</keyword>
<protein>
    <submittedName>
        <fullName evidence="2">Uncharacterized protein</fullName>
    </submittedName>
</protein>
<evidence type="ECO:0000256" key="1">
    <source>
        <dbReference type="SAM" id="Phobius"/>
    </source>
</evidence>
<accession>A0A1V4SP26</accession>
<organism evidence="2 3">
    <name type="scientific">Ruminiclostridium hungatei</name>
    <name type="common">Clostridium hungatei</name>
    <dbReference type="NCBI Taxonomy" id="48256"/>
    <lineage>
        <taxon>Bacteria</taxon>
        <taxon>Bacillati</taxon>
        <taxon>Bacillota</taxon>
        <taxon>Clostridia</taxon>
        <taxon>Eubacteriales</taxon>
        <taxon>Oscillospiraceae</taxon>
        <taxon>Ruminiclostridium</taxon>
    </lineage>
</organism>
<comment type="caution">
    <text evidence="2">The sequence shown here is derived from an EMBL/GenBank/DDBJ whole genome shotgun (WGS) entry which is preliminary data.</text>
</comment>